<name>A0A3B1BVZ3_9ZZZZ</name>
<gene>
    <name evidence="3" type="ORF">MNBD_NITROSPINAE03-226</name>
</gene>
<evidence type="ECO:0000259" key="2">
    <source>
        <dbReference type="Pfam" id="PF14238"/>
    </source>
</evidence>
<protein>
    <recommendedName>
        <fullName evidence="2">DUF4340 domain-containing protein</fullName>
    </recommendedName>
</protein>
<evidence type="ECO:0000256" key="1">
    <source>
        <dbReference type="SAM" id="Phobius"/>
    </source>
</evidence>
<keyword evidence="1" id="KW-0812">Transmembrane</keyword>
<keyword evidence="1" id="KW-0472">Membrane</keyword>
<dbReference type="Pfam" id="PF14238">
    <property type="entry name" value="DUF4340"/>
    <property type="match status" value="1"/>
</dbReference>
<accession>A0A3B1BVZ3</accession>
<keyword evidence="1" id="KW-1133">Transmembrane helix</keyword>
<dbReference type="EMBL" id="UOGB01000028">
    <property type="protein sequence ID" value="VAX15658.1"/>
    <property type="molecule type" value="Genomic_DNA"/>
</dbReference>
<dbReference type="AlphaFoldDB" id="A0A3B1BVZ3"/>
<dbReference type="InterPro" id="IPR025641">
    <property type="entry name" value="DUF4340"/>
</dbReference>
<reference evidence="3" key="1">
    <citation type="submission" date="2018-06" db="EMBL/GenBank/DDBJ databases">
        <authorList>
            <person name="Zhirakovskaya E."/>
        </authorList>
    </citation>
    <scope>NUCLEOTIDE SEQUENCE</scope>
</reference>
<evidence type="ECO:0000313" key="3">
    <source>
        <dbReference type="EMBL" id="VAX15658.1"/>
    </source>
</evidence>
<proteinExistence type="predicted"/>
<sequence>MNYFKTTFWWVIVLAAVGGYSYLDYEKTRVEEIRKEEATRLFPFFPKDILSISLNKGDRVIELERWEEGWRIVAPIKAKAQSGAVEKFLGYITDSRNDADYIMDADPSPQRLVEFGLADPEVSVTLKVGKQLNEYTLQFGARAPSKGVAFARLKGDKAVYRVLAYMRAEADKDVYYFRDKSVLRLNPLMIDQLVINRKEGDIRVKLPQDGKWAIEKPIKTRADHNKVFELLGMFANTQVKEFISEKKDNLKAYGLDKPAIELMFWQSGDSEPTLKMQIGARNPAKRGYFVTMSDRDNVFLLGEDLISSIPRSANDLRSRDLLFFESDKLRRIEIRRP</sequence>
<feature type="non-terminal residue" evidence="3">
    <location>
        <position position="337"/>
    </location>
</feature>
<feature type="domain" description="DUF4340" evidence="2">
    <location>
        <begin position="70"/>
        <end position="242"/>
    </location>
</feature>
<feature type="transmembrane region" description="Helical" evidence="1">
    <location>
        <begin position="6"/>
        <end position="25"/>
    </location>
</feature>
<organism evidence="3">
    <name type="scientific">hydrothermal vent metagenome</name>
    <dbReference type="NCBI Taxonomy" id="652676"/>
    <lineage>
        <taxon>unclassified sequences</taxon>
        <taxon>metagenomes</taxon>
        <taxon>ecological metagenomes</taxon>
    </lineage>
</organism>